<reference evidence="8 9" key="1">
    <citation type="journal article" date="2004" name="Proc. Natl. Acad. Sci. U.S.A.">
        <title>Genomic plasticity of the causative agent of melioidosis, Burkholderia pseudomallei.</title>
        <authorList>
            <person name="Holden M.T.G."/>
            <person name="Titball R.W."/>
            <person name="Peacock S.J."/>
            <person name="Cerdeno-Tarraga A.M."/>
            <person name="Atkins T."/>
            <person name="Crossman L.C."/>
            <person name="Pitt T."/>
            <person name="Churcher C."/>
            <person name="Mungall K."/>
            <person name="Bentley S.D."/>
            <person name="Sebaihia M."/>
            <person name="Thomson N.R."/>
            <person name="Bason N."/>
            <person name="Beacham I.R."/>
            <person name="Brooks K."/>
            <person name="Brown K.A."/>
            <person name="Brown N.F."/>
            <person name="Challis G.L."/>
            <person name="Cherevach I."/>
            <person name="Chillingworth T."/>
            <person name="Cronin A."/>
            <person name="Crosset B."/>
            <person name="Davis P."/>
            <person name="DeShazer D."/>
            <person name="Feltwell T."/>
            <person name="Fraser A."/>
            <person name="Hance Z."/>
            <person name="Hauser H."/>
            <person name="Holroyd S."/>
            <person name="Jagels K."/>
            <person name="Keith K.E."/>
            <person name="Maddison M."/>
            <person name="Moule S."/>
            <person name="Price C."/>
            <person name="Quail M.A."/>
            <person name="Rabbinowitsch E."/>
            <person name="Rutherford K."/>
            <person name="Sanders M."/>
            <person name="Simmonds M."/>
            <person name="Songsivilai S."/>
            <person name="Stevens K."/>
            <person name="Tumapa S."/>
            <person name="Vesaratchavest M."/>
            <person name="Whitehead S."/>
            <person name="Yeats C."/>
            <person name="Barrell B.G."/>
            <person name="Oyston P.C.F."/>
            <person name="Parkhill J."/>
        </authorList>
    </citation>
    <scope>NUCLEOTIDE SEQUENCE [LARGE SCALE GENOMIC DNA]</scope>
    <source>
        <strain evidence="8 9">K96243</strain>
    </source>
</reference>
<evidence type="ECO:0000259" key="7">
    <source>
        <dbReference type="Pfam" id="PF00155"/>
    </source>
</evidence>
<keyword evidence="4" id="KW-0808">Transferase</keyword>
<protein>
    <submittedName>
        <fullName evidence="8">Aminotransferase</fullName>
    </submittedName>
</protein>
<dbReference type="EMBL" id="BX571965">
    <property type="protein sequence ID" value="CAH37395.1"/>
    <property type="molecule type" value="Genomic_DNA"/>
</dbReference>
<keyword evidence="5" id="KW-0663">Pyridoxal phosphate</keyword>
<dbReference type="Pfam" id="PF00155">
    <property type="entry name" value="Aminotran_1_2"/>
    <property type="match status" value="1"/>
</dbReference>
<comment type="cofactor">
    <cofactor evidence="1">
        <name>pyridoxal 5'-phosphate</name>
        <dbReference type="ChEBI" id="CHEBI:597326"/>
    </cofactor>
</comment>
<dbReference type="eggNOG" id="COG0436">
    <property type="taxonomic scope" value="Bacteria"/>
</dbReference>
<organism evidence="8 9">
    <name type="scientific">Burkholderia pseudomallei (strain K96243)</name>
    <dbReference type="NCBI Taxonomy" id="272560"/>
    <lineage>
        <taxon>Bacteria</taxon>
        <taxon>Pseudomonadati</taxon>
        <taxon>Pseudomonadota</taxon>
        <taxon>Betaproteobacteria</taxon>
        <taxon>Burkholderiales</taxon>
        <taxon>Burkholderiaceae</taxon>
        <taxon>Burkholderia</taxon>
        <taxon>pseudomallei group</taxon>
    </lineage>
</organism>
<keyword evidence="3 8" id="KW-0032">Aminotransferase</keyword>
<dbReference type="Gene3D" id="3.40.640.10">
    <property type="entry name" value="Type I PLP-dependent aspartate aminotransferase-like (Major domain)"/>
    <property type="match status" value="1"/>
</dbReference>
<evidence type="ECO:0000256" key="2">
    <source>
        <dbReference type="ARBA" id="ARBA00007441"/>
    </source>
</evidence>
<dbReference type="InterPro" id="IPR004839">
    <property type="entry name" value="Aminotransferase_I/II_large"/>
</dbReference>
<name>Q63PJ3_BURPS</name>
<dbReference type="GO" id="GO:0005737">
    <property type="term" value="C:cytoplasm"/>
    <property type="evidence" value="ECO:0007669"/>
    <property type="project" value="TreeGrafter"/>
</dbReference>
<evidence type="ECO:0000313" key="8">
    <source>
        <dbReference type="EMBL" id="CAH37395.1"/>
    </source>
</evidence>
<dbReference type="KEGG" id="bps:BPSL3384"/>
<evidence type="ECO:0000256" key="3">
    <source>
        <dbReference type="ARBA" id="ARBA00022576"/>
    </source>
</evidence>
<dbReference type="InterPro" id="IPR015424">
    <property type="entry name" value="PyrdxlP-dep_Trfase"/>
</dbReference>
<keyword evidence="9" id="KW-1185">Reference proteome</keyword>
<dbReference type="InterPro" id="IPR015421">
    <property type="entry name" value="PyrdxlP-dep_Trfase_major"/>
</dbReference>
<sequence>MAARPFTSPGGSMQSAAAPRSKLPDVGTTIFTVIGQLAAEHEALNLSQGAPNFAPDPALVERVARAMRDGHNQYAPMAGIAALREALGVKTERLYGERYDPDSEVTIVASASEGLYAAISALVHPGDEVIYFEPSFDSYAPIVRLQGATPVAIRLSPERFRVNWDEVAAKITPRTRMLIVNTPHNPSATILGEADVARLAQLVAGTDIVVLSDEVYEHVVFDGARHHSMARDRALAERSVIVSSFGKSYHVTGWRVGYCLAPAELTRELRKVHQFMTFAADTPMQHAFAAALAEPASYLELGAFYERKRDLLVRELAGSRFELLPSEGSFFMLARFGHFSDESDADFVLRAIRDARVATIPLSAFYADGANTGCIRLSFSKDDATLVEGARRLCSL</sequence>
<dbReference type="GO" id="GO:0030170">
    <property type="term" value="F:pyridoxal phosphate binding"/>
    <property type="evidence" value="ECO:0007669"/>
    <property type="project" value="InterPro"/>
</dbReference>
<feature type="domain" description="Aminotransferase class I/classII large" evidence="7">
    <location>
        <begin position="43"/>
        <end position="393"/>
    </location>
</feature>
<proteinExistence type="inferred from homology"/>
<dbReference type="NCBIfam" id="NF009079">
    <property type="entry name" value="PRK12414.1"/>
    <property type="match status" value="1"/>
</dbReference>
<dbReference type="AlphaFoldDB" id="Q63PJ3"/>
<evidence type="ECO:0000256" key="6">
    <source>
        <dbReference type="SAM" id="MobiDB-lite"/>
    </source>
</evidence>
<dbReference type="FunFam" id="3.40.640.10:FF:000033">
    <property type="entry name" value="Aspartate aminotransferase"/>
    <property type="match status" value="1"/>
</dbReference>
<evidence type="ECO:0000313" key="9">
    <source>
        <dbReference type="Proteomes" id="UP000000605"/>
    </source>
</evidence>
<gene>
    <name evidence="8" type="ordered locus">BPSL3384</name>
</gene>
<evidence type="ECO:0000256" key="1">
    <source>
        <dbReference type="ARBA" id="ARBA00001933"/>
    </source>
</evidence>
<dbReference type="SUPFAM" id="SSF53383">
    <property type="entry name" value="PLP-dependent transferases"/>
    <property type="match status" value="1"/>
</dbReference>
<dbReference type="Proteomes" id="UP000000605">
    <property type="component" value="Chromosome 1"/>
</dbReference>
<dbReference type="CDD" id="cd00609">
    <property type="entry name" value="AAT_like"/>
    <property type="match status" value="1"/>
</dbReference>
<dbReference type="GO" id="GO:0016212">
    <property type="term" value="F:kynurenine-oxoglutarate transaminase activity"/>
    <property type="evidence" value="ECO:0007669"/>
    <property type="project" value="TreeGrafter"/>
</dbReference>
<evidence type="ECO:0000256" key="4">
    <source>
        <dbReference type="ARBA" id="ARBA00022679"/>
    </source>
</evidence>
<dbReference type="Gene3D" id="3.90.1150.10">
    <property type="entry name" value="Aspartate Aminotransferase, domain 1"/>
    <property type="match status" value="1"/>
</dbReference>
<evidence type="ECO:0000256" key="5">
    <source>
        <dbReference type="ARBA" id="ARBA00022898"/>
    </source>
</evidence>
<dbReference type="PATRIC" id="fig|272560.6.peg.3848"/>
<accession>Q63PJ3</accession>
<dbReference type="InterPro" id="IPR051326">
    <property type="entry name" value="Kynurenine-oxoglutarate_AT"/>
</dbReference>
<dbReference type="STRING" id="272560.BPSL3384"/>
<dbReference type="PANTHER" id="PTHR43807:SF20">
    <property type="entry name" value="FI04487P"/>
    <property type="match status" value="1"/>
</dbReference>
<feature type="region of interest" description="Disordered" evidence="6">
    <location>
        <begin position="1"/>
        <end position="20"/>
    </location>
</feature>
<comment type="similarity">
    <text evidence="2">Belongs to the class-I pyridoxal-phosphate-dependent aminotransferase family.</text>
</comment>
<dbReference type="NCBIfam" id="NF006569">
    <property type="entry name" value="PRK09082.1"/>
    <property type="match status" value="1"/>
</dbReference>
<dbReference type="PANTHER" id="PTHR43807">
    <property type="entry name" value="FI04487P"/>
    <property type="match status" value="1"/>
</dbReference>
<dbReference type="InterPro" id="IPR015422">
    <property type="entry name" value="PyrdxlP-dep_Trfase_small"/>
</dbReference>